<keyword evidence="7" id="KW-0594">Phospholipid biosynthesis</keyword>
<evidence type="ECO:0000259" key="9">
    <source>
        <dbReference type="PROSITE" id="PS50146"/>
    </source>
</evidence>
<evidence type="ECO:0000313" key="10">
    <source>
        <dbReference type="EMBL" id="TFC40967.1"/>
    </source>
</evidence>
<comment type="caution">
    <text evidence="10">The sequence shown here is derived from an EMBL/GenBank/DDBJ whole genome shotgun (WGS) entry which is preliminary data.</text>
</comment>
<evidence type="ECO:0000256" key="2">
    <source>
        <dbReference type="ARBA" id="ARBA00005983"/>
    </source>
</evidence>
<keyword evidence="3" id="KW-0808">Transferase</keyword>
<dbReference type="GO" id="GO:0005524">
    <property type="term" value="F:ATP binding"/>
    <property type="evidence" value="ECO:0007669"/>
    <property type="project" value="UniProtKB-KW"/>
</dbReference>
<evidence type="ECO:0000256" key="4">
    <source>
        <dbReference type="ARBA" id="ARBA00022741"/>
    </source>
</evidence>
<dbReference type="PANTHER" id="PTHR12358:SF106">
    <property type="entry name" value="LIPID KINASE YEGS"/>
    <property type="match status" value="1"/>
</dbReference>
<dbReference type="Pfam" id="PF00781">
    <property type="entry name" value="DAGK_cat"/>
    <property type="match status" value="1"/>
</dbReference>
<dbReference type="AlphaFoldDB" id="A0AAQ2HDT4"/>
<dbReference type="InterPro" id="IPR017438">
    <property type="entry name" value="ATP-NAD_kinase_N"/>
</dbReference>
<comment type="cofactor">
    <cofactor evidence="1">
        <name>Mg(2+)</name>
        <dbReference type="ChEBI" id="CHEBI:18420"/>
    </cofactor>
</comment>
<name>A0AAQ2HDT4_9MICO</name>
<dbReference type="SMART" id="SM00046">
    <property type="entry name" value="DAGKc"/>
    <property type="match status" value="1"/>
</dbReference>
<evidence type="ECO:0000256" key="8">
    <source>
        <dbReference type="ARBA" id="ARBA00023264"/>
    </source>
</evidence>
<dbReference type="SUPFAM" id="SSF111331">
    <property type="entry name" value="NAD kinase/diacylglycerol kinase-like"/>
    <property type="match status" value="1"/>
</dbReference>
<evidence type="ECO:0000313" key="11">
    <source>
        <dbReference type="Proteomes" id="UP000297403"/>
    </source>
</evidence>
<dbReference type="Gene3D" id="2.60.200.40">
    <property type="match status" value="1"/>
</dbReference>
<dbReference type="Proteomes" id="UP000297403">
    <property type="component" value="Unassembled WGS sequence"/>
</dbReference>
<evidence type="ECO:0000256" key="1">
    <source>
        <dbReference type="ARBA" id="ARBA00001946"/>
    </source>
</evidence>
<dbReference type="InterPro" id="IPR045540">
    <property type="entry name" value="YegS/DAGK_C"/>
</dbReference>
<keyword evidence="7" id="KW-0444">Lipid biosynthesis</keyword>
<dbReference type="Gene3D" id="3.40.50.10330">
    <property type="entry name" value="Probable inorganic polyphosphate/atp-NAD kinase, domain 1"/>
    <property type="match status" value="1"/>
</dbReference>
<dbReference type="InterPro" id="IPR050187">
    <property type="entry name" value="Lipid_Phosphate_FormReg"/>
</dbReference>
<dbReference type="GO" id="GO:0004143">
    <property type="term" value="F:ATP-dependent diacylglycerol kinase activity"/>
    <property type="evidence" value="ECO:0007669"/>
    <property type="project" value="TreeGrafter"/>
</dbReference>
<organism evidence="10 11">
    <name type="scientific">Cryobacterium shii</name>
    <dbReference type="NCBI Taxonomy" id="1259235"/>
    <lineage>
        <taxon>Bacteria</taxon>
        <taxon>Bacillati</taxon>
        <taxon>Actinomycetota</taxon>
        <taxon>Actinomycetes</taxon>
        <taxon>Micrococcales</taxon>
        <taxon>Microbacteriaceae</taxon>
        <taxon>Cryobacterium</taxon>
    </lineage>
</organism>
<keyword evidence="4" id="KW-0547">Nucleotide-binding</keyword>
<gene>
    <name evidence="10" type="ORF">E3O49_16175</name>
</gene>
<dbReference type="GO" id="GO:0005886">
    <property type="term" value="C:plasma membrane"/>
    <property type="evidence" value="ECO:0007669"/>
    <property type="project" value="TreeGrafter"/>
</dbReference>
<evidence type="ECO:0000256" key="3">
    <source>
        <dbReference type="ARBA" id="ARBA00022679"/>
    </source>
</evidence>
<protein>
    <submittedName>
        <fullName evidence="10">Diacylglycerol kinase</fullName>
    </submittedName>
</protein>
<keyword evidence="11" id="KW-1185">Reference proteome</keyword>
<feature type="domain" description="DAGKc" evidence="9">
    <location>
        <begin position="10"/>
        <end position="150"/>
    </location>
</feature>
<comment type="similarity">
    <text evidence="2">Belongs to the diacylglycerol/lipid kinase family.</text>
</comment>
<evidence type="ECO:0000256" key="6">
    <source>
        <dbReference type="ARBA" id="ARBA00022840"/>
    </source>
</evidence>
<keyword evidence="5 10" id="KW-0418">Kinase</keyword>
<dbReference type="EMBL" id="SOFY01000089">
    <property type="protein sequence ID" value="TFC40967.1"/>
    <property type="molecule type" value="Genomic_DNA"/>
</dbReference>
<keyword evidence="7" id="KW-0443">Lipid metabolism</keyword>
<dbReference type="InterPro" id="IPR016064">
    <property type="entry name" value="NAD/diacylglycerol_kinase_sf"/>
</dbReference>
<sequence>MNSVPPRAAPPSPTLRLVVAINAYASFGRRSDVGPRVVVALRAAGHDVTVRSEVSFELLRLEVLALLVPGVDVLVVVGGDGMVSLGTNLLAGRTIPLAIVPCGTGNDLARGLGIPVDDTDAAIRHLLAALALARAPRAIDCGRATCGDVTTWFAGVLSAGFDAVVNERANRMRRPRGKSRYTLAMLLVLATFKPLTYRLTVDGVERTQRAMLISVANNVSIGGGMRIAPDAVIDDGLLDLFVVTPLSRIGFLRVFPKVFSGTHTGLPQVEITRCRSVRMDAEGVFAYADGERIGALPVQVDVVPGALFVCA</sequence>
<keyword evidence="8" id="KW-1208">Phospholipid metabolism</keyword>
<reference evidence="10 11" key="1">
    <citation type="submission" date="2019-03" db="EMBL/GenBank/DDBJ databases">
        <title>Genomics of glacier-inhabiting Cryobacterium strains.</title>
        <authorList>
            <person name="Liu Q."/>
            <person name="Xin Y.-H."/>
        </authorList>
    </citation>
    <scope>NUCLEOTIDE SEQUENCE [LARGE SCALE GENOMIC DNA]</scope>
    <source>
        <strain evidence="11">TMT1-22</strain>
    </source>
</reference>
<evidence type="ECO:0000256" key="7">
    <source>
        <dbReference type="ARBA" id="ARBA00023209"/>
    </source>
</evidence>
<keyword evidence="6" id="KW-0067">ATP-binding</keyword>
<accession>A0AAQ2HDT4</accession>
<dbReference type="InterPro" id="IPR001206">
    <property type="entry name" value="Diacylglycerol_kinase_cat_dom"/>
</dbReference>
<evidence type="ECO:0000256" key="5">
    <source>
        <dbReference type="ARBA" id="ARBA00022777"/>
    </source>
</evidence>
<dbReference type="PANTHER" id="PTHR12358">
    <property type="entry name" value="SPHINGOSINE KINASE"/>
    <property type="match status" value="1"/>
</dbReference>
<dbReference type="GO" id="GO:0008654">
    <property type="term" value="P:phospholipid biosynthetic process"/>
    <property type="evidence" value="ECO:0007669"/>
    <property type="project" value="UniProtKB-KW"/>
</dbReference>
<dbReference type="PROSITE" id="PS50146">
    <property type="entry name" value="DAGK"/>
    <property type="match status" value="1"/>
</dbReference>
<dbReference type="Pfam" id="PF19279">
    <property type="entry name" value="YegS_C"/>
    <property type="match status" value="1"/>
</dbReference>
<dbReference type="RefSeq" id="WP_134451896.1">
    <property type="nucleotide sequence ID" value="NZ_SOFY01000089.1"/>
</dbReference>
<proteinExistence type="inferred from homology"/>